<dbReference type="Pfam" id="PF13145">
    <property type="entry name" value="Rotamase_2"/>
    <property type="match status" value="1"/>
</dbReference>
<organism evidence="5 6">
    <name type="scientific">Bizionia gelidisalsuginis</name>
    <dbReference type="NCBI Taxonomy" id="291188"/>
    <lineage>
        <taxon>Bacteria</taxon>
        <taxon>Pseudomonadati</taxon>
        <taxon>Bacteroidota</taxon>
        <taxon>Flavobacteriia</taxon>
        <taxon>Flavobacteriales</taxon>
        <taxon>Flavobacteriaceae</taxon>
        <taxon>Bizionia</taxon>
    </lineage>
</organism>
<comment type="caution">
    <text evidence="5">The sequence shown here is derived from an EMBL/GenBank/DDBJ whole genome shotgun (WGS) entry which is preliminary data.</text>
</comment>
<feature type="domain" description="PpiC" evidence="4">
    <location>
        <begin position="123"/>
        <end position="222"/>
    </location>
</feature>
<evidence type="ECO:0000256" key="3">
    <source>
        <dbReference type="SAM" id="SignalP"/>
    </source>
</evidence>
<feature type="signal peptide" evidence="3">
    <location>
        <begin position="1"/>
        <end position="22"/>
    </location>
</feature>
<evidence type="ECO:0000256" key="2">
    <source>
        <dbReference type="SAM" id="MobiDB-lite"/>
    </source>
</evidence>
<dbReference type="InterPro" id="IPR046357">
    <property type="entry name" value="PPIase_dom_sf"/>
</dbReference>
<keyword evidence="1 5" id="KW-0413">Isomerase</keyword>
<proteinExistence type="predicted"/>
<feature type="region of interest" description="Disordered" evidence="2">
    <location>
        <begin position="262"/>
        <end position="284"/>
    </location>
</feature>
<dbReference type="PROSITE" id="PS50198">
    <property type="entry name" value="PPIC_PPIASE_2"/>
    <property type="match status" value="2"/>
</dbReference>
<feature type="domain" description="PpiC" evidence="4">
    <location>
        <begin position="227"/>
        <end position="320"/>
    </location>
</feature>
<name>A0ABY3M873_9FLAO</name>
<sequence>MRLKNVLCFICLFLGFAFNGFSQDNEKVLFTVNGTPAFASEFVRVYNKNLDLVQDESQKNVAVYLKLFIQYKLKLAEARKLKLDEAADYVKELDGYKKQLAKNFIFDTEVTEELVNEAYFRLKNEVAANHILIMLDASATPQDTLTAYNTLLNIRNDIKTYGFNAVKQKVHNGKTVFAEDLGYFTALKMVYEFENIAYTTPVGEVSMPFKTRFGYHIVNVLDKRKTKGEITVGHIMIKNDASKVREIYKRIQQGEEFESLAKQFSEDPSSSDNGGKLKPFSSGALSSSQFEDAAFNIKTVGDITEPIKSEYGWHIIKLYEKKGIPPLSDLKNELISKIKRDSRSQLINASRLEGLKARYTINEETADLSYFVSILTPDFLKRKWELPSDFKAEKMFLKIEDKQFKNSDFGTFLVGYQYRNLTEKDGRKWVEQAYKTFLELALFKYQEDHLINENKEYTNIIGEYRDGILLFNLMQTEIWNAAKNDSLGLKNYYDTHKNNYVTLKTVNAIVASSAEKRTIKSVAKALKKETSVTAIKKELNTKNTIAVSFTIGDLEIDHQAFPKKLKIAQGVSKVYKHNDAYVVVKIEGITEAKQKSYKESKGQVISDYQAQKEKEWLVNLANSYTIKINDDVLKDVNTLLKPANN</sequence>
<gene>
    <name evidence="5" type="ORF">ES677_12500</name>
</gene>
<feature type="chain" id="PRO_5046918346" evidence="3">
    <location>
        <begin position="23"/>
        <end position="645"/>
    </location>
</feature>
<dbReference type="SUPFAM" id="SSF54534">
    <property type="entry name" value="FKBP-like"/>
    <property type="match status" value="2"/>
</dbReference>
<protein>
    <submittedName>
        <fullName evidence="5">Peptidylprolyl isomerase</fullName>
    </submittedName>
</protein>
<dbReference type="Proteomes" id="UP000323621">
    <property type="component" value="Unassembled WGS sequence"/>
</dbReference>
<keyword evidence="3" id="KW-0732">Signal</keyword>
<accession>A0ABY3M873</accession>
<dbReference type="RefSeq" id="WP_148381422.1">
    <property type="nucleotide sequence ID" value="NZ_VSKN01000020.1"/>
</dbReference>
<keyword evidence="6" id="KW-1185">Reference proteome</keyword>
<reference evidence="5 6" key="1">
    <citation type="submission" date="2019-08" db="EMBL/GenBank/DDBJ databases">
        <title>Genomes of Antarctic Bizionia species.</title>
        <authorList>
            <person name="Bowman J.P."/>
        </authorList>
    </citation>
    <scope>NUCLEOTIDE SEQUENCE [LARGE SCALE GENOMIC DNA]</scope>
    <source>
        <strain evidence="5 6">IC164</strain>
    </source>
</reference>
<evidence type="ECO:0000313" key="6">
    <source>
        <dbReference type="Proteomes" id="UP000323621"/>
    </source>
</evidence>
<dbReference type="PANTHER" id="PTHR47245:SF2">
    <property type="entry name" value="PEPTIDYL-PROLYL CIS-TRANS ISOMERASE HP_0175-RELATED"/>
    <property type="match status" value="1"/>
</dbReference>
<evidence type="ECO:0000313" key="5">
    <source>
        <dbReference type="EMBL" id="TYC09734.1"/>
    </source>
</evidence>
<dbReference type="EMBL" id="VSKN01000020">
    <property type="protein sequence ID" value="TYC09734.1"/>
    <property type="molecule type" value="Genomic_DNA"/>
</dbReference>
<dbReference type="InterPro" id="IPR000297">
    <property type="entry name" value="PPIase_PpiC"/>
</dbReference>
<evidence type="ECO:0000259" key="4">
    <source>
        <dbReference type="PROSITE" id="PS50198"/>
    </source>
</evidence>
<keyword evidence="1" id="KW-0697">Rotamase</keyword>
<evidence type="ECO:0000256" key="1">
    <source>
        <dbReference type="PROSITE-ProRule" id="PRU00278"/>
    </source>
</evidence>
<dbReference type="Gene3D" id="1.10.4030.10">
    <property type="entry name" value="Porin chaperone SurA, peptide-binding domain"/>
    <property type="match status" value="1"/>
</dbReference>
<dbReference type="Pfam" id="PF00639">
    <property type="entry name" value="Rotamase"/>
    <property type="match status" value="2"/>
</dbReference>
<dbReference type="PANTHER" id="PTHR47245">
    <property type="entry name" value="PEPTIDYLPROLYL ISOMERASE"/>
    <property type="match status" value="1"/>
</dbReference>
<dbReference type="InterPro" id="IPR050245">
    <property type="entry name" value="PrsA_foldase"/>
</dbReference>
<dbReference type="Gene3D" id="3.10.50.40">
    <property type="match status" value="3"/>
</dbReference>
<dbReference type="GO" id="GO:0016853">
    <property type="term" value="F:isomerase activity"/>
    <property type="evidence" value="ECO:0007669"/>
    <property type="project" value="UniProtKB-KW"/>
</dbReference>